<dbReference type="EMBL" id="BJYZ01000006">
    <property type="protein sequence ID" value="GEO37219.1"/>
    <property type="molecule type" value="Genomic_DNA"/>
</dbReference>
<dbReference type="Pfam" id="PF00892">
    <property type="entry name" value="EamA"/>
    <property type="match status" value="2"/>
</dbReference>
<keyword evidence="9" id="KW-1185">Reference proteome</keyword>
<feature type="transmembrane region" description="Helical" evidence="6">
    <location>
        <begin position="38"/>
        <end position="61"/>
    </location>
</feature>
<feature type="transmembrane region" description="Helical" evidence="6">
    <location>
        <begin position="97"/>
        <end position="115"/>
    </location>
</feature>
<accession>A0A512DL72</accession>
<keyword evidence="5 6" id="KW-0472">Membrane</keyword>
<evidence type="ECO:0000259" key="7">
    <source>
        <dbReference type="Pfam" id="PF00892"/>
    </source>
</evidence>
<protein>
    <recommendedName>
        <fullName evidence="7">EamA domain-containing protein</fullName>
    </recommendedName>
</protein>
<dbReference type="PANTHER" id="PTHR22911">
    <property type="entry name" value="ACYL-MALONYL CONDENSING ENZYME-RELATED"/>
    <property type="match status" value="1"/>
</dbReference>
<dbReference type="RefSeq" id="WP_280178428.1">
    <property type="nucleotide sequence ID" value="NZ_BJYZ01000006.1"/>
</dbReference>
<feature type="transmembrane region" description="Helical" evidence="6">
    <location>
        <begin position="151"/>
        <end position="169"/>
    </location>
</feature>
<evidence type="ECO:0000256" key="1">
    <source>
        <dbReference type="ARBA" id="ARBA00004141"/>
    </source>
</evidence>
<feature type="domain" description="EamA" evidence="7">
    <location>
        <begin position="9"/>
        <end position="141"/>
    </location>
</feature>
<name>A0A512DL72_9PROT</name>
<gene>
    <name evidence="8" type="ORF">SAE02_13670</name>
</gene>
<dbReference type="InterPro" id="IPR037185">
    <property type="entry name" value="EmrE-like"/>
</dbReference>
<evidence type="ECO:0000256" key="5">
    <source>
        <dbReference type="ARBA" id="ARBA00023136"/>
    </source>
</evidence>
<sequence length="301" mass="32113">MPPQSESLRGIGFLVSALVLFSVMDVLIKLLSADYGTFQIVFFRSALALLPIGVLVMRSGGLMAIRTARPGGHVLRSLIGTAALLCFFYSYKYMPLADVYAIHFAGPLFLTALSGPMLGEPVGWRRWSAVGVGFIGVVVMIQPGAGVFSPIALIPLVGAVFYAFAMIFVRKLSRTETNAAIVFYFTLTGLGVGFIGMLPDWKTPDLAGLALLVSVGLLGGCAQILMTQAFRSAPAATLAPFEYTAMIWAVLFGYLVFADLPTAPIVTGALIVSASGLYILHRETRRPPRPVTDATAKATMP</sequence>
<proteinExistence type="inferred from homology"/>
<dbReference type="GO" id="GO:0016020">
    <property type="term" value="C:membrane"/>
    <property type="evidence" value="ECO:0007669"/>
    <property type="project" value="UniProtKB-SubCell"/>
</dbReference>
<dbReference type="AlphaFoldDB" id="A0A512DL72"/>
<feature type="transmembrane region" description="Helical" evidence="6">
    <location>
        <begin position="181"/>
        <end position="201"/>
    </location>
</feature>
<dbReference type="PANTHER" id="PTHR22911:SF6">
    <property type="entry name" value="SOLUTE CARRIER FAMILY 35 MEMBER G1"/>
    <property type="match status" value="1"/>
</dbReference>
<keyword evidence="4 6" id="KW-1133">Transmembrane helix</keyword>
<evidence type="ECO:0000313" key="8">
    <source>
        <dbReference type="EMBL" id="GEO37219.1"/>
    </source>
</evidence>
<evidence type="ECO:0000256" key="6">
    <source>
        <dbReference type="SAM" id="Phobius"/>
    </source>
</evidence>
<evidence type="ECO:0000313" key="9">
    <source>
        <dbReference type="Proteomes" id="UP000321523"/>
    </source>
</evidence>
<feature type="transmembrane region" description="Helical" evidence="6">
    <location>
        <begin position="263"/>
        <end position="280"/>
    </location>
</feature>
<comment type="caution">
    <text evidence="8">The sequence shown here is derived from an EMBL/GenBank/DDBJ whole genome shotgun (WGS) entry which is preliminary data.</text>
</comment>
<dbReference type="SUPFAM" id="SSF103481">
    <property type="entry name" value="Multidrug resistance efflux transporter EmrE"/>
    <property type="match status" value="2"/>
</dbReference>
<feature type="transmembrane region" description="Helical" evidence="6">
    <location>
        <begin position="207"/>
        <end position="226"/>
    </location>
</feature>
<feature type="transmembrane region" description="Helical" evidence="6">
    <location>
        <begin position="238"/>
        <end position="257"/>
    </location>
</feature>
<feature type="transmembrane region" description="Helical" evidence="6">
    <location>
        <begin position="73"/>
        <end position="91"/>
    </location>
</feature>
<organism evidence="8 9">
    <name type="scientific">Skermanella aerolata</name>
    <dbReference type="NCBI Taxonomy" id="393310"/>
    <lineage>
        <taxon>Bacteria</taxon>
        <taxon>Pseudomonadati</taxon>
        <taxon>Pseudomonadota</taxon>
        <taxon>Alphaproteobacteria</taxon>
        <taxon>Rhodospirillales</taxon>
        <taxon>Azospirillaceae</taxon>
        <taxon>Skermanella</taxon>
    </lineage>
</organism>
<evidence type="ECO:0000256" key="3">
    <source>
        <dbReference type="ARBA" id="ARBA00022692"/>
    </source>
</evidence>
<evidence type="ECO:0000256" key="2">
    <source>
        <dbReference type="ARBA" id="ARBA00009853"/>
    </source>
</evidence>
<dbReference type="InterPro" id="IPR000620">
    <property type="entry name" value="EamA_dom"/>
</dbReference>
<feature type="transmembrane region" description="Helical" evidence="6">
    <location>
        <begin position="12"/>
        <end position="32"/>
    </location>
</feature>
<keyword evidence="3 6" id="KW-0812">Transmembrane</keyword>
<feature type="domain" description="EamA" evidence="7">
    <location>
        <begin position="154"/>
        <end position="275"/>
    </location>
</feature>
<evidence type="ECO:0000256" key="4">
    <source>
        <dbReference type="ARBA" id="ARBA00022989"/>
    </source>
</evidence>
<comment type="subcellular location">
    <subcellularLocation>
        <location evidence="1">Membrane</location>
        <topology evidence="1">Multi-pass membrane protein</topology>
    </subcellularLocation>
</comment>
<reference evidence="8 9" key="1">
    <citation type="submission" date="2019-07" db="EMBL/GenBank/DDBJ databases">
        <title>Whole genome shotgun sequence of Skermanella aerolata NBRC 106429.</title>
        <authorList>
            <person name="Hosoyama A."/>
            <person name="Uohara A."/>
            <person name="Ohji S."/>
            <person name="Ichikawa N."/>
        </authorList>
    </citation>
    <scope>NUCLEOTIDE SEQUENCE [LARGE SCALE GENOMIC DNA]</scope>
    <source>
        <strain evidence="8 9">NBRC 106429</strain>
    </source>
</reference>
<comment type="similarity">
    <text evidence="2">Belongs to the drug/metabolite transporter (DMT) superfamily. 10 TMS drug/metabolite exporter (DME) (TC 2.A.7.3) family.</text>
</comment>
<dbReference type="Proteomes" id="UP000321523">
    <property type="component" value="Unassembled WGS sequence"/>
</dbReference>